<dbReference type="Proteomes" id="UP000078225">
    <property type="component" value="Unassembled WGS sequence"/>
</dbReference>
<accession>A0A1B7L6S2</accession>
<proteinExistence type="predicted"/>
<keyword evidence="3" id="KW-1185">Reference proteome</keyword>
<dbReference type="STRING" id="1691903.A9B99_18285"/>
<dbReference type="SUPFAM" id="SSF53474">
    <property type="entry name" value="alpha/beta-Hydrolases"/>
    <property type="match status" value="1"/>
</dbReference>
<dbReference type="PANTHER" id="PTHR37017">
    <property type="entry name" value="AB HYDROLASE-1 DOMAIN-CONTAINING PROTEIN-RELATED"/>
    <property type="match status" value="1"/>
</dbReference>
<dbReference type="EMBL" id="LYRP01000002">
    <property type="protein sequence ID" value="OAT78094.1"/>
    <property type="molecule type" value="Genomic_DNA"/>
</dbReference>
<dbReference type="RefSeq" id="WP_064595694.1">
    <property type="nucleotide sequence ID" value="NZ_LYRP01000002.1"/>
</dbReference>
<dbReference type="Pfam" id="PF12697">
    <property type="entry name" value="Abhydrolase_6"/>
    <property type="match status" value="1"/>
</dbReference>
<dbReference type="InterPro" id="IPR052897">
    <property type="entry name" value="Sec-Metab_Biosynth_Hydrolase"/>
</dbReference>
<evidence type="ECO:0000313" key="3">
    <source>
        <dbReference type="Proteomes" id="UP000078225"/>
    </source>
</evidence>
<dbReference type="InterPro" id="IPR000073">
    <property type="entry name" value="AB_hydrolase_1"/>
</dbReference>
<dbReference type="PANTHER" id="PTHR37017:SF11">
    <property type="entry name" value="ESTERASE_LIPASE_THIOESTERASE DOMAIN-CONTAINING PROTEIN"/>
    <property type="match status" value="1"/>
</dbReference>
<feature type="domain" description="AB hydrolase-1" evidence="1">
    <location>
        <begin position="6"/>
        <end position="218"/>
    </location>
</feature>
<dbReference type="AlphaFoldDB" id="A0A1B7L6S2"/>
<organism evidence="2 3">
    <name type="scientific">Mangrovibacter phragmitis</name>
    <dbReference type="NCBI Taxonomy" id="1691903"/>
    <lineage>
        <taxon>Bacteria</taxon>
        <taxon>Pseudomonadati</taxon>
        <taxon>Pseudomonadota</taxon>
        <taxon>Gammaproteobacteria</taxon>
        <taxon>Enterobacterales</taxon>
        <taxon>Enterobacteriaceae</taxon>
        <taxon>Mangrovibacter</taxon>
    </lineage>
</organism>
<dbReference type="Gene3D" id="3.40.50.1820">
    <property type="entry name" value="alpha/beta hydrolase"/>
    <property type="match status" value="1"/>
</dbReference>
<gene>
    <name evidence="2" type="ORF">A9B99_18285</name>
</gene>
<protein>
    <recommendedName>
        <fullName evidence="1">AB hydrolase-1 domain-containing protein</fullName>
    </recommendedName>
</protein>
<name>A0A1B7L6S2_9ENTR</name>
<evidence type="ECO:0000313" key="2">
    <source>
        <dbReference type="EMBL" id="OAT78094.1"/>
    </source>
</evidence>
<sequence length="241" mass="25249">MSSINIILVHGAWADGSSWAKVIPLLRDKGMTVAAVQLPLTSFDADVATVSRAIALAQGDVVLVGHSYAGAVIGQAGNAPKVKRLVYIDAFAPDAGESAGSLFAKFEAAPLNNEIRPDAEGFLSLTPKGIATLFAQDLDPAEQTILHATQGPINGAALGGTLTQAAWRSRPGFYLIGENDLAILPVEQERMATRMNATIKRVASSHVPMLSHPLVVADFIALAAAGCQGDGNMHNGRLFQE</sequence>
<evidence type="ECO:0000259" key="1">
    <source>
        <dbReference type="Pfam" id="PF12697"/>
    </source>
</evidence>
<dbReference type="OrthoDB" id="9814966at2"/>
<reference evidence="3" key="1">
    <citation type="submission" date="2016-05" db="EMBL/GenBank/DDBJ databases">
        <authorList>
            <person name="Behera P."/>
            <person name="Vaishampayan P."/>
            <person name="Singh N."/>
            <person name="Raina V."/>
            <person name="Suar M."/>
            <person name="Pattnaik A."/>
            <person name="Rastogi G."/>
        </authorList>
    </citation>
    <scope>NUCLEOTIDE SEQUENCE [LARGE SCALE GENOMIC DNA]</scope>
    <source>
        <strain evidence="3">MP23</strain>
    </source>
</reference>
<dbReference type="InterPro" id="IPR029058">
    <property type="entry name" value="AB_hydrolase_fold"/>
</dbReference>
<comment type="caution">
    <text evidence="2">The sequence shown here is derived from an EMBL/GenBank/DDBJ whole genome shotgun (WGS) entry which is preliminary data.</text>
</comment>